<gene>
    <name evidence="3" type="ORF">HPP92_027970</name>
    <name evidence="2" type="ORF">HPP92_028007</name>
</gene>
<proteinExistence type="predicted"/>
<comment type="caution">
    <text evidence="3">The sequence shown here is derived from an EMBL/GenBank/DDBJ whole genome shotgun (WGS) entry which is preliminary data.</text>
</comment>
<feature type="compositionally biased region" description="Polar residues" evidence="1">
    <location>
        <begin position="37"/>
        <end position="52"/>
    </location>
</feature>
<evidence type="ECO:0000256" key="1">
    <source>
        <dbReference type="SAM" id="MobiDB-lite"/>
    </source>
</evidence>
<evidence type="ECO:0000313" key="2">
    <source>
        <dbReference type="EMBL" id="KAG0448092.1"/>
    </source>
</evidence>
<organism evidence="3 4">
    <name type="scientific">Vanilla planifolia</name>
    <name type="common">Vanilla</name>
    <dbReference type="NCBI Taxonomy" id="51239"/>
    <lineage>
        <taxon>Eukaryota</taxon>
        <taxon>Viridiplantae</taxon>
        <taxon>Streptophyta</taxon>
        <taxon>Embryophyta</taxon>
        <taxon>Tracheophyta</taxon>
        <taxon>Spermatophyta</taxon>
        <taxon>Magnoliopsida</taxon>
        <taxon>Liliopsida</taxon>
        <taxon>Asparagales</taxon>
        <taxon>Orchidaceae</taxon>
        <taxon>Vanilloideae</taxon>
        <taxon>Vanilleae</taxon>
        <taxon>Vanilla</taxon>
    </lineage>
</organism>
<dbReference type="Proteomes" id="UP000636800">
    <property type="component" value="Unassembled WGS sequence"/>
</dbReference>
<dbReference type="Proteomes" id="UP000639772">
    <property type="component" value="Unassembled WGS sequence"/>
</dbReference>
<evidence type="ECO:0000313" key="5">
    <source>
        <dbReference type="Proteomes" id="UP000639772"/>
    </source>
</evidence>
<sequence length="63" mass="7017">MTRMLAEQLRRSEEKIGISLTGSQEVPKDKEELAELQSKTKTMLSVDSTTKSGGFDPKEPPNH</sequence>
<dbReference type="EMBL" id="JADCNL010000350">
    <property type="protein sequence ID" value="KAG0448188.1"/>
    <property type="molecule type" value="Genomic_DNA"/>
</dbReference>
<keyword evidence="4" id="KW-1185">Reference proteome</keyword>
<name>A0A835PAZ2_VANPL</name>
<reference evidence="4 5" key="1">
    <citation type="journal article" date="2020" name="Nat. Food">
        <title>A phased Vanilla planifolia genome enables genetic improvement of flavour and production.</title>
        <authorList>
            <person name="Hasing T."/>
            <person name="Tang H."/>
            <person name="Brym M."/>
            <person name="Khazi F."/>
            <person name="Huang T."/>
            <person name="Chambers A.H."/>
        </authorList>
    </citation>
    <scope>NUCLEOTIDE SEQUENCE [LARGE SCALE GENOMIC DNA]</scope>
    <source>
        <tissue evidence="3">Leaf</tissue>
    </source>
</reference>
<feature type="region of interest" description="Disordered" evidence="1">
    <location>
        <begin position="37"/>
        <end position="63"/>
    </location>
</feature>
<evidence type="ECO:0000313" key="3">
    <source>
        <dbReference type="EMBL" id="KAG0448188.1"/>
    </source>
</evidence>
<dbReference type="AlphaFoldDB" id="A0A835PAZ2"/>
<dbReference type="EMBL" id="JADCNM010000351">
    <property type="protein sequence ID" value="KAG0448092.1"/>
    <property type="molecule type" value="Genomic_DNA"/>
</dbReference>
<protein>
    <submittedName>
        <fullName evidence="3">Uncharacterized protein</fullName>
    </submittedName>
</protein>
<accession>A0A835PAZ2</accession>
<evidence type="ECO:0000313" key="4">
    <source>
        <dbReference type="Proteomes" id="UP000636800"/>
    </source>
</evidence>